<dbReference type="NCBIfam" id="TIGR00741">
    <property type="entry name" value="yfiA"/>
    <property type="match status" value="1"/>
</dbReference>
<dbReference type="RefSeq" id="WP_284131403.1">
    <property type="nucleotide sequence ID" value="NZ_JASKYM010000001.1"/>
</dbReference>
<evidence type="ECO:0000313" key="5">
    <source>
        <dbReference type="Proteomes" id="UP001301012"/>
    </source>
</evidence>
<comment type="caution">
    <text evidence="4">The sequence shown here is derived from an EMBL/GenBank/DDBJ whole genome shotgun (WGS) entry which is preliminary data.</text>
</comment>
<dbReference type="InterPro" id="IPR038416">
    <property type="entry name" value="Ribosom_S30AE_C_sf"/>
</dbReference>
<dbReference type="InterPro" id="IPR050574">
    <property type="entry name" value="HPF/YfiA_ribosome-assoc"/>
</dbReference>
<dbReference type="InterPro" id="IPR034694">
    <property type="entry name" value="HPF_long/plastid"/>
</dbReference>
<name>A0ABT7E671_9FIRM</name>
<dbReference type="Pfam" id="PF02482">
    <property type="entry name" value="Ribosomal_S30AE"/>
    <property type="match status" value="1"/>
</dbReference>
<evidence type="ECO:0000256" key="1">
    <source>
        <dbReference type="ARBA" id="ARBA00022845"/>
    </source>
</evidence>
<dbReference type="Pfam" id="PF16321">
    <property type="entry name" value="Ribosom_S30AE_C"/>
    <property type="match status" value="1"/>
</dbReference>
<keyword evidence="2" id="KW-0963">Cytoplasm</keyword>
<dbReference type="SUPFAM" id="SSF69754">
    <property type="entry name" value="Ribosome binding protein Y (YfiA homologue)"/>
    <property type="match status" value="1"/>
</dbReference>
<comment type="function">
    <text evidence="2">Required for dimerization of active 70S ribosomes into 100S ribosomes in stationary phase; 100S ribosomes are translationally inactive and sometimes present during exponential growth.</text>
</comment>
<dbReference type="PANTHER" id="PTHR33231:SF1">
    <property type="entry name" value="30S RIBOSOMAL PROTEIN"/>
    <property type="match status" value="1"/>
</dbReference>
<dbReference type="CDD" id="cd00552">
    <property type="entry name" value="RaiA"/>
    <property type="match status" value="1"/>
</dbReference>
<feature type="domain" description="Sigma 54 modulation/S30EA ribosomal protein C-terminal" evidence="3">
    <location>
        <begin position="118"/>
        <end position="171"/>
    </location>
</feature>
<dbReference type="Proteomes" id="UP001301012">
    <property type="component" value="Unassembled WGS sequence"/>
</dbReference>
<sequence>MKMAIVSKKTIITDAIKEKIESTIQRLEKYINDDTEVKVKIDVKKKNQKIEVTIFAKDGVIIRAEESREDLYSAIDLVYDKLYKQLRKYKTQLIKRNKKNESIRFDNIEEYVACDSDESVIRKRKGFKIDPPMTEEEAIMQMDLLGHNFFIFRDLKTQEINIVYKRHDGYGIIEQV</sequence>
<reference evidence="4 5" key="1">
    <citation type="submission" date="2023-05" db="EMBL/GenBank/DDBJ databases">
        <title>Rombocin, a short stable natural nisin variant, displays selective antimicrobial activity against Listeria monocytogenes and employs dual mode of action to kill target bacterial strains.</title>
        <authorList>
            <person name="Wambui J."/>
            <person name="Stephan R."/>
            <person name="Kuipers O.P."/>
        </authorList>
    </citation>
    <scope>NUCLEOTIDE SEQUENCE [LARGE SCALE GENOMIC DNA]</scope>
    <source>
        <strain evidence="4 5">RC002</strain>
    </source>
</reference>
<keyword evidence="1 2" id="KW-0810">Translation regulation</keyword>
<dbReference type="InterPro" id="IPR003489">
    <property type="entry name" value="RHF/RaiA"/>
</dbReference>
<dbReference type="HAMAP" id="MF_00839">
    <property type="entry name" value="HPF"/>
    <property type="match status" value="1"/>
</dbReference>
<evidence type="ECO:0000313" key="4">
    <source>
        <dbReference type="EMBL" id="MDK2562424.1"/>
    </source>
</evidence>
<organism evidence="4 5">
    <name type="scientific">Romboutsia sedimentorum</name>
    <dbReference type="NCBI Taxonomy" id="1368474"/>
    <lineage>
        <taxon>Bacteria</taxon>
        <taxon>Bacillati</taxon>
        <taxon>Bacillota</taxon>
        <taxon>Clostridia</taxon>
        <taxon>Peptostreptococcales</taxon>
        <taxon>Peptostreptococcaceae</taxon>
        <taxon>Romboutsia</taxon>
    </lineage>
</organism>
<dbReference type="PANTHER" id="PTHR33231">
    <property type="entry name" value="30S RIBOSOMAL PROTEIN"/>
    <property type="match status" value="1"/>
</dbReference>
<dbReference type="EMBL" id="JASKYM010000001">
    <property type="protein sequence ID" value="MDK2562424.1"/>
    <property type="molecule type" value="Genomic_DNA"/>
</dbReference>
<dbReference type="Gene3D" id="3.30.505.50">
    <property type="entry name" value="Sigma 54 modulation/S30EA ribosomal protein, C-terminal domain"/>
    <property type="match status" value="1"/>
</dbReference>
<gene>
    <name evidence="4" type="primary">raiA</name>
    <name evidence="2" type="synonym">hpf</name>
    <name evidence="4" type="ORF">QOZ84_02595</name>
</gene>
<dbReference type="InterPro" id="IPR032528">
    <property type="entry name" value="Ribosom_S30AE_C"/>
</dbReference>
<accession>A0ABT7E671</accession>
<evidence type="ECO:0000259" key="3">
    <source>
        <dbReference type="Pfam" id="PF16321"/>
    </source>
</evidence>
<protein>
    <recommendedName>
        <fullName evidence="2">Ribosome hibernation promoting factor</fullName>
        <shortName evidence="2">HPF</shortName>
    </recommendedName>
</protein>
<dbReference type="InterPro" id="IPR036567">
    <property type="entry name" value="RHF-like"/>
</dbReference>
<comment type="similarity">
    <text evidence="2">Belongs to the HPF/YfiA ribosome-associated protein family. Long HPF subfamily.</text>
</comment>
<comment type="subunit">
    <text evidence="2">Interacts with 100S ribosomes.</text>
</comment>
<dbReference type="Gene3D" id="3.30.160.100">
    <property type="entry name" value="Ribosome hibernation promotion factor-like"/>
    <property type="match status" value="1"/>
</dbReference>
<evidence type="ECO:0000256" key="2">
    <source>
        <dbReference type="HAMAP-Rule" id="MF_00839"/>
    </source>
</evidence>
<comment type="subcellular location">
    <subcellularLocation>
        <location evidence="2">Cytoplasm</location>
    </subcellularLocation>
</comment>
<keyword evidence="5" id="KW-1185">Reference proteome</keyword>
<proteinExistence type="inferred from homology"/>